<organism evidence="8 9">
    <name type="scientific">Polypedilum vanderplanki</name>
    <name type="common">Sleeping chironomid midge</name>
    <dbReference type="NCBI Taxonomy" id="319348"/>
    <lineage>
        <taxon>Eukaryota</taxon>
        <taxon>Metazoa</taxon>
        <taxon>Ecdysozoa</taxon>
        <taxon>Arthropoda</taxon>
        <taxon>Hexapoda</taxon>
        <taxon>Insecta</taxon>
        <taxon>Pterygota</taxon>
        <taxon>Neoptera</taxon>
        <taxon>Endopterygota</taxon>
        <taxon>Diptera</taxon>
        <taxon>Nematocera</taxon>
        <taxon>Chironomoidea</taxon>
        <taxon>Chironomidae</taxon>
        <taxon>Chironominae</taxon>
        <taxon>Polypedilum</taxon>
        <taxon>Polypedilum</taxon>
    </lineage>
</organism>
<dbReference type="AlphaFoldDB" id="A0A9J6C519"/>
<dbReference type="Gene3D" id="3.30.479.20">
    <property type="entry name" value="Elongation factor Ts, dimerisation domain"/>
    <property type="match status" value="2"/>
</dbReference>
<accession>A0A9J6C519</accession>
<dbReference type="InterPro" id="IPR014039">
    <property type="entry name" value="Transl_elong_EFTs/EF1B_dimer"/>
</dbReference>
<comment type="subcellular location">
    <subcellularLocation>
        <location evidence="6">Mitochondrion</location>
    </subcellularLocation>
</comment>
<sequence>MYFKHISTRFFHLSKNLCADKNALAALRKKTGYTFANCKKALEMHENDLTKAEKWLQEQAESLGWSKATKLEGRSASQGLVGVLVQRNIGALVEINCETDFVSRNENFREFVEKTSKACLNYVSDVKETEGNVTKIALESESLKNLKLEDGKMLSDHLALLIGKIGENTVLKRAICYKTADTIKLFGFTHPAPESIDEEGKVIMGRYGAIAAFNSNTEASDEVRVIYRKICQHIVGMNPEKIGDTEIDKPNEVKDDEKCLIYQDFILDSEMTIGEILKENNIKIIDFHRFECGEEVKVN</sequence>
<evidence type="ECO:0000256" key="4">
    <source>
        <dbReference type="ARBA" id="ARBA00022946"/>
    </source>
</evidence>
<dbReference type="FunFam" id="1.10.8.10:FF:000031">
    <property type="entry name" value="Elongation factor Ts, mitochondrial"/>
    <property type="match status" value="1"/>
</dbReference>
<keyword evidence="9" id="KW-1185">Reference proteome</keyword>
<keyword evidence="3 6" id="KW-0648">Protein biosynthesis</keyword>
<reference evidence="8" key="1">
    <citation type="submission" date="2021-03" db="EMBL/GenBank/DDBJ databases">
        <title>Chromosome level genome of the anhydrobiotic midge Polypedilum vanderplanki.</title>
        <authorList>
            <person name="Yoshida Y."/>
            <person name="Kikawada T."/>
            <person name="Gusev O."/>
        </authorList>
    </citation>
    <scope>NUCLEOTIDE SEQUENCE</scope>
    <source>
        <strain evidence="8">NIAS01</strain>
        <tissue evidence="8">Whole body or cell culture</tissue>
    </source>
</reference>
<evidence type="ECO:0000256" key="1">
    <source>
        <dbReference type="ARBA" id="ARBA00005532"/>
    </source>
</evidence>
<evidence type="ECO:0000256" key="2">
    <source>
        <dbReference type="ARBA" id="ARBA00022768"/>
    </source>
</evidence>
<dbReference type="GO" id="GO:0005739">
    <property type="term" value="C:mitochondrion"/>
    <property type="evidence" value="ECO:0007669"/>
    <property type="project" value="UniProtKB-SubCell"/>
</dbReference>
<dbReference type="Proteomes" id="UP001107558">
    <property type="component" value="Chromosome 2"/>
</dbReference>
<feature type="domain" description="Translation elongation factor EFTs/EF1B dimerisation" evidence="7">
    <location>
        <begin position="256"/>
        <end position="294"/>
    </location>
</feature>
<comment type="function">
    <text evidence="6">Associates with the EF-Tu.GDP complex and induces the exchange of GDP to GTP. It remains bound to the aminoacyl-tRNA.EF-Tu.GTP complex up to the GTP hydrolysis stage on the ribosome.</text>
</comment>
<proteinExistence type="inferred from homology"/>
<gene>
    <name evidence="8" type="ORF">PVAND_006897</name>
</gene>
<feature type="domain" description="Translation elongation factor EFTs/EF1B dimerisation" evidence="7">
    <location>
        <begin position="90"/>
        <end position="249"/>
    </location>
</feature>
<evidence type="ECO:0000313" key="8">
    <source>
        <dbReference type="EMBL" id="KAG5677114.1"/>
    </source>
</evidence>
<dbReference type="SUPFAM" id="SSF46934">
    <property type="entry name" value="UBA-like"/>
    <property type="match status" value="1"/>
</dbReference>
<keyword evidence="5 6" id="KW-0496">Mitochondrion</keyword>
<evidence type="ECO:0000256" key="5">
    <source>
        <dbReference type="ARBA" id="ARBA00023128"/>
    </source>
</evidence>
<comment type="similarity">
    <text evidence="1 6">Belongs to the EF-Ts family.</text>
</comment>
<dbReference type="OrthoDB" id="277235at2759"/>
<dbReference type="PANTHER" id="PTHR11741">
    <property type="entry name" value="ELONGATION FACTOR TS"/>
    <property type="match status" value="1"/>
</dbReference>
<evidence type="ECO:0000313" key="9">
    <source>
        <dbReference type="Proteomes" id="UP001107558"/>
    </source>
</evidence>
<comment type="caution">
    <text evidence="8">The sequence shown here is derived from an EMBL/GenBank/DDBJ whole genome shotgun (WGS) entry which is preliminary data.</text>
</comment>
<dbReference type="GO" id="GO:0003746">
    <property type="term" value="F:translation elongation factor activity"/>
    <property type="evidence" value="ECO:0007669"/>
    <property type="project" value="UniProtKB-UniRule"/>
</dbReference>
<dbReference type="Pfam" id="PF00889">
    <property type="entry name" value="EF_TS"/>
    <property type="match status" value="2"/>
</dbReference>
<keyword evidence="2 6" id="KW-0251">Elongation factor</keyword>
<dbReference type="InterPro" id="IPR001816">
    <property type="entry name" value="Transl_elong_EFTs/EF1B"/>
</dbReference>
<dbReference type="InterPro" id="IPR009060">
    <property type="entry name" value="UBA-like_sf"/>
</dbReference>
<dbReference type="InterPro" id="IPR018101">
    <property type="entry name" value="Transl_elong_Ts_CS"/>
</dbReference>
<dbReference type="GO" id="GO:0070125">
    <property type="term" value="P:mitochondrial translational elongation"/>
    <property type="evidence" value="ECO:0007669"/>
    <property type="project" value="TreeGrafter"/>
</dbReference>
<dbReference type="PANTHER" id="PTHR11741:SF0">
    <property type="entry name" value="ELONGATION FACTOR TS, MITOCHONDRIAL"/>
    <property type="match status" value="1"/>
</dbReference>
<protein>
    <recommendedName>
        <fullName evidence="6">Elongation factor Ts, mitochondrial</fullName>
        <shortName evidence="6">EF-Ts</shortName>
        <shortName evidence="6">EF-TsMt</shortName>
    </recommendedName>
</protein>
<dbReference type="Pfam" id="PF25025">
    <property type="entry name" value="EF-Ts_N"/>
    <property type="match status" value="1"/>
</dbReference>
<dbReference type="EMBL" id="JADBJN010000002">
    <property type="protein sequence ID" value="KAG5677114.1"/>
    <property type="molecule type" value="Genomic_DNA"/>
</dbReference>
<name>A0A9J6C519_POLVA</name>
<dbReference type="PROSITE" id="PS01127">
    <property type="entry name" value="EF_TS_2"/>
    <property type="match status" value="1"/>
</dbReference>
<dbReference type="InterPro" id="IPR036402">
    <property type="entry name" value="EF-Ts_dimer_sf"/>
</dbReference>
<dbReference type="Gene3D" id="1.10.8.10">
    <property type="entry name" value="DNA helicase RuvA subunit, C-terminal domain"/>
    <property type="match status" value="1"/>
</dbReference>
<dbReference type="SUPFAM" id="SSF54713">
    <property type="entry name" value="Elongation factor Ts (EF-Ts), dimerisation domain"/>
    <property type="match status" value="2"/>
</dbReference>
<evidence type="ECO:0000256" key="6">
    <source>
        <dbReference type="HAMAP-Rule" id="MF_03135"/>
    </source>
</evidence>
<keyword evidence="4" id="KW-0809">Transit peptide</keyword>
<evidence type="ECO:0000259" key="7">
    <source>
        <dbReference type="Pfam" id="PF00889"/>
    </source>
</evidence>
<dbReference type="CDD" id="cd14275">
    <property type="entry name" value="UBA_EF-Ts"/>
    <property type="match status" value="1"/>
</dbReference>
<dbReference type="HAMAP" id="MF_00050">
    <property type="entry name" value="EF_Ts"/>
    <property type="match status" value="1"/>
</dbReference>
<evidence type="ECO:0000256" key="3">
    <source>
        <dbReference type="ARBA" id="ARBA00022917"/>
    </source>
</evidence>